<sequence>MFHTGEQEPPSRLRTTPSWLLTQTAAHASRLVGEGFAALGARGYHYRLLAALDEFGPASQADLGRRGGIDRSDVVATINELAANAFVVRAPDPTDRRRNVITLTPAGRAELHRMQEALTRVQDTLLAPLTDTERAQLTRLLGKLFDHHARRRG</sequence>
<dbReference type="GO" id="GO:0003700">
    <property type="term" value="F:DNA-binding transcription factor activity"/>
    <property type="evidence" value="ECO:0007669"/>
    <property type="project" value="InterPro"/>
</dbReference>
<accession>A0A1C6W2S7</accession>
<dbReference type="SMART" id="SM00347">
    <property type="entry name" value="HTH_MARR"/>
    <property type="match status" value="1"/>
</dbReference>
<evidence type="ECO:0000259" key="1">
    <source>
        <dbReference type="PROSITE" id="PS50995"/>
    </source>
</evidence>
<dbReference type="PRINTS" id="PR00598">
    <property type="entry name" value="HTHMARR"/>
</dbReference>
<keyword evidence="3" id="KW-1185">Reference proteome</keyword>
<keyword evidence="2" id="KW-0238">DNA-binding</keyword>
<feature type="domain" description="HTH marR-type" evidence="1">
    <location>
        <begin position="14"/>
        <end position="146"/>
    </location>
</feature>
<dbReference type="OrthoDB" id="4826718at2"/>
<reference evidence="3" key="1">
    <citation type="submission" date="2016-06" db="EMBL/GenBank/DDBJ databases">
        <authorList>
            <person name="Varghese N."/>
            <person name="Submissions Spin"/>
        </authorList>
    </citation>
    <scope>NUCLEOTIDE SEQUENCE [LARGE SCALE GENOMIC DNA]</scope>
    <source>
        <strain evidence="3">DSM 43903</strain>
    </source>
</reference>
<dbReference type="Gene3D" id="1.10.10.10">
    <property type="entry name" value="Winged helix-like DNA-binding domain superfamily/Winged helix DNA-binding domain"/>
    <property type="match status" value="1"/>
</dbReference>
<dbReference type="InterPro" id="IPR000835">
    <property type="entry name" value="HTH_MarR-typ"/>
</dbReference>
<dbReference type="PROSITE" id="PS50995">
    <property type="entry name" value="HTH_MARR_2"/>
    <property type="match status" value="1"/>
</dbReference>
<organism evidence="2 3">
    <name type="scientific">Micromonospora citrea</name>
    <dbReference type="NCBI Taxonomy" id="47855"/>
    <lineage>
        <taxon>Bacteria</taxon>
        <taxon>Bacillati</taxon>
        <taxon>Actinomycetota</taxon>
        <taxon>Actinomycetes</taxon>
        <taxon>Micromonosporales</taxon>
        <taxon>Micromonosporaceae</taxon>
        <taxon>Micromonospora</taxon>
    </lineage>
</organism>
<dbReference type="InterPro" id="IPR036388">
    <property type="entry name" value="WH-like_DNA-bd_sf"/>
</dbReference>
<dbReference type="Proteomes" id="UP000199001">
    <property type="component" value="Unassembled WGS sequence"/>
</dbReference>
<dbReference type="SUPFAM" id="SSF46785">
    <property type="entry name" value="Winged helix' DNA-binding domain"/>
    <property type="match status" value="1"/>
</dbReference>
<dbReference type="GO" id="GO:0006950">
    <property type="term" value="P:response to stress"/>
    <property type="evidence" value="ECO:0007669"/>
    <property type="project" value="TreeGrafter"/>
</dbReference>
<evidence type="ECO:0000313" key="3">
    <source>
        <dbReference type="Proteomes" id="UP000199001"/>
    </source>
</evidence>
<dbReference type="InterPro" id="IPR039422">
    <property type="entry name" value="MarR/SlyA-like"/>
</dbReference>
<dbReference type="RefSeq" id="WP_091106860.1">
    <property type="nucleotide sequence ID" value="NZ_FMHZ01000002.1"/>
</dbReference>
<name>A0A1C6W2S7_9ACTN</name>
<dbReference type="EMBL" id="FMHZ01000002">
    <property type="protein sequence ID" value="SCL72812.1"/>
    <property type="molecule type" value="Genomic_DNA"/>
</dbReference>
<dbReference type="AlphaFoldDB" id="A0A1C6W2S7"/>
<dbReference type="InterPro" id="IPR036390">
    <property type="entry name" value="WH_DNA-bd_sf"/>
</dbReference>
<protein>
    <submittedName>
        <fullName evidence="2">DNA-binding transcriptional regulator, MarR family</fullName>
    </submittedName>
</protein>
<dbReference type="PANTHER" id="PTHR33164:SF95">
    <property type="entry name" value="TRANSCRIPTIONAL REGULATOR"/>
    <property type="match status" value="1"/>
</dbReference>
<dbReference type="PANTHER" id="PTHR33164">
    <property type="entry name" value="TRANSCRIPTIONAL REGULATOR, MARR FAMILY"/>
    <property type="match status" value="1"/>
</dbReference>
<dbReference type="STRING" id="47855.GA0070606_6304"/>
<dbReference type="Pfam" id="PF12802">
    <property type="entry name" value="MarR_2"/>
    <property type="match status" value="1"/>
</dbReference>
<evidence type="ECO:0000313" key="2">
    <source>
        <dbReference type="EMBL" id="SCL72812.1"/>
    </source>
</evidence>
<gene>
    <name evidence="2" type="ORF">GA0070606_6304</name>
</gene>
<proteinExistence type="predicted"/>
<dbReference type="GO" id="GO:0003677">
    <property type="term" value="F:DNA binding"/>
    <property type="evidence" value="ECO:0007669"/>
    <property type="project" value="UniProtKB-KW"/>
</dbReference>